<sequence length="59" mass="6351">MITIRQRIRVRTARLGGRAAPRAGEGAIEVPMARVAVVHDAGRLSSERVTFLVAAVKIV</sequence>
<name>A0A5R9G4V3_9ACTN</name>
<dbReference type="AlphaFoldDB" id="A0A5R9G4V3"/>
<comment type="caution">
    <text evidence="1">The sequence shown here is derived from an EMBL/GenBank/DDBJ whole genome shotgun (WGS) entry which is preliminary data.</text>
</comment>
<organism evidence="1 2">
    <name type="scientific">Streptomyces montanus</name>
    <dbReference type="NCBI Taxonomy" id="2580423"/>
    <lineage>
        <taxon>Bacteria</taxon>
        <taxon>Bacillati</taxon>
        <taxon>Actinomycetota</taxon>
        <taxon>Actinomycetes</taxon>
        <taxon>Kitasatosporales</taxon>
        <taxon>Streptomycetaceae</taxon>
        <taxon>Streptomyces</taxon>
    </lineage>
</organism>
<keyword evidence="2" id="KW-1185">Reference proteome</keyword>
<dbReference type="Proteomes" id="UP000305906">
    <property type="component" value="Unassembled WGS sequence"/>
</dbReference>
<gene>
    <name evidence="1" type="ORF">FE633_09615</name>
</gene>
<dbReference type="EMBL" id="VBZC01000008">
    <property type="protein sequence ID" value="TLS46575.1"/>
    <property type="molecule type" value="Genomic_DNA"/>
</dbReference>
<evidence type="ECO:0000313" key="1">
    <source>
        <dbReference type="EMBL" id="TLS46575.1"/>
    </source>
</evidence>
<protein>
    <submittedName>
        <fullName evidence="1">Uncharacterized protein</fullName>
    </submittedName>
</protein>
<accession>A0A5R9G4V3</accession>
<reference evidence="1 2" key="1">
    <citation type="submission" date="2019-05" db="EMBL/GenBank/DDBJ databases">
        <title>Streptomyces sp. NEAU-C151, a novel actinomycete isolated from soil.</title>
        <authorList>
            <person name="Han L."/>
            <person name="Jiang H."/>
        </authorList>
    </citation>
    <scope>NUCLEOTIDE SEQUENCE [LARGE SCALE GENOMIC DNA]</scope>
    <source>
        <strain evidence="1 2">NEAU-C151</strain>
    </source>
</reference>
<evidence type="ECO:0000313" key="2">
    <source>
        <dbReference type="Proteomes" id="UP000305906"/>
    </source>
</evidence>
<proteinExistence type="predicted"/>